<dbReference type="InterPro" id="IPR002178">
    <property type="entry name" value="PTS_EIIA_type-2_dom"/>
</dbReference>
<keyword evidence="2" id="KW-0805">Transcription regulation</keyword>
<dbReference type="PROSITE" id="PS51372">
    <property type="entry name" value="PRD_2"/>
    <property type="match status" value="2"/>
</dbReference>
<dbReference type="Proteomes" id="UP001203972">
    <property type="component" value="Unassembled WGS sequence"/>
</dbReference>
<dbReference type="SUPFAM" id="SSF63520">
    <property type="entry name" value="PTS-regulatory domain, PRD"/>
    <property type="match status" value="2"/>
</dbReference>
<evidence type="ECO:0000256" key="1">
    <source>
        <dbReference type="ARBA" id="ARBA00022737"/>
    </source>
</evidence>
<organism evidence="8 9">
    <name type="scientific">Clostridium innocuum</name>
    <dbReference type="NCBI Taxonomy" id="1522"/>
    <lineage>
        <taxon>Bacteria</taxon>
        <taxon>Bacillati</taxon>
        <taxon>Bacillota</taxon>
        <taxon>Clostridia</taxon>
        <taxon>Eubacteriales</taxon>
        <taxon>Clostridiaceae</taxon>
        <taxon>Clostridium</taxon>
    </lineage>
</organism>
<dbReference type="RefSeq" id="WP_224720926.1">
    <property type="nucleotide sequence ID" value="NZ_AP025565.1"/>
</dbReference>
<dbReference type="PANTHER" id="PTHR30185:SF13">
    <property type="entry name" value="LICABCH OPERON REGULATOR-RELATED"/>
    <property type="match status" value="1"/>
</dbReference>
<dbReference type="Pfam" id="PF08279">
    <property type="entry name" value="HTH_11"/>
    <property type="match status" value="1"/>
</dbReference>
<feature type="domain" description="PTS EIIA type-2" evidence="5">
    <location>
        <begin position="502"/>
        <end position="642"/>
    </location>
</feature>
<dbReference type="PROSITE" id="PS51099">
    <property type="entry name" value="PTS_EIIB_TYPE_2"/>
    <property type="match status" value="1"/>
</dbReference>
<proteinExistence type="predicted"/>
<dbReference type="EMBL" id="JAKTMA010000033">
    <property type="protein sequence ID" value="MCR0234461.1"/>
    <property type="molecule type" value="Genomic_DNA"/>
</dbReference>
<dbReference type="InterPro" id="IPR013196">
    <property type="entry name" value="HTH_11"/>
</dbReference>
<feature type="domain" description="PRD" evidence="7">
    <location>
        <begin position="295"/>
        <end position="402"/>
    </location>
</feature>
<feature type="domain" description="PRD" evidence="7">
    <location>
        <begin position="192"/>
        <end position="293"/>
    </location>
</feature>
<accession>A0AAP2XW87</accession>
<dbReference type="Gene3D" id="1.10.1790.10">
    <property type="entry name" value="PRD domain"/>
    <property type="match status" value="1"/>
</dbReference>
<dbReference type="SUPFAM" id="SSF55804">
    <property type="entry name" value="Phoshotransferase/anion transport protein"/>
    <property type="match status" value="1"/>
</dbReference>
<feature type="domain" description="PTS EIIB type-2" evidence="6">
    <location>
        <begin position="408"/>
        <end position="498"/>
    </location>
</feature>
<dbReference type="InterPro" id="IPR011608">
    <property type="entry name" value="PRD"/>
</dbReference>
<dbReference type="Gene3D" id="1.10.10.10">
    <property type="entry name" value="Winged helix-like DNA-binding domain superfamily/Winged helix DNA-binding domain"/>
    <property type="match status" value="2"/>
</dbReference>
<comment type="caution">
    <text evidence="8">The sequence shown here is derived from an EMBL/GenBank/DDBJ whole genome shotgun (WGS) entry which is preliminary data.</text>
</comment>
<dbReference type="GO" id="GO:0008982">
    <property type="term" value="F:protein-N(PI)-phosphohistidine-sugar phosphotransferase activity"/>
    <property type="evidence" value="ECO:0007669"/>
    <property type="project" value="InterPro"/>
</dbReference>
<dbReference type="CDD" id="cd05568">
    <property type="entry name" value="PTS_IIB_bgl_like"/>
    <property type="match status" value="1"/>
</dbReference>
<sequence length="648" mass="74928">MRRWMRLFQYTRLQDLLDYFLSHQGYMSPSVLTRHFQISQRTLRSDIHNLNEELSGFDAQIIMKRSQGYALEIKEGQTRALLENMLVNEEEKQLDSADKRINHIIIKMLYANTYLTQDALADEVFVSINTIINYLKTIRLILSKYQLTLQTKANLGYIVTGEEADKRRCIIDLITTNYQHYEFRFSQEQTALLNHVNLEQIKDIVMEFNRKNDLHFSDYNLKNLILHIALSISRLLVAKPIEEYAIPEHEALRTLLEPLITEIELDFQVVFTANEKNYIYSHYVSNTNELLDAQKNTEYIHNLVANILDSIFESYHFDLRSDLILEHDLTHHLQSILNARYYHLNKKNPLLNTIRNNYILAYEISGTAIKQAFANEPFELNDDEIGYISLHIGAAIERYFDSRYLKHKKAVIVYDSGYAAGSFLASKLNTLFKETLEIIGRYPSHEIEEQKLQAADIVISTVALKQTVLPVVVVDIPLSRRDIENVARAITMDEQHPIDKIAQFFDEKLFINTAADSKEEIIHTLCTLLHQEHCINDDFEASVLEREQRISTGMDGVVAIPHPLKICSLKSKIAVGVLQHPILWSDKDSAQIILLLGLADDAKKDIEKLYDTFVAMTHNAPLQELLFHARSLSEFLNILKQNLDTDAY</sequence>
<keyword evidence="4" id="KW-0804">Transcription</keyword>
<dbReference type="Pfam" id="PF05043">
    <property type="entry name" value="Mga"/>
    <property type="match status" value="1"/>
</dbReference>
<reference evidence="8" key="1">
    <citation type="journal article" date="2022" name="Clin. Infect. Dis.">
        <title>Association between Clostridium innocuum and antibiotic-associated diarrhea in adults and children: A cross-sectional study and comparative genomics analysis.</title>
        <authorList>
            <person name="Cherny K.E."/>
            <person name="Muscat E.B."/>
            <person name="Balaji A."/>
            <person name="Mukherjee J."/>
            <person name="Ozer E.A."/>
            <person name="Angarone M.P."/>
            <person name="Hauser A.R."/>
            <person name="Sichel J.S."/>
            <person name="Amponsah E."/>
            <person name="Kociolek L.K."/>
        </authorList>
    </citation>
    <scope>NUCLEOTIDE SEQUENCE</scope>
    <source>
        <strain evidence="8">NU1-AC-029v</strain>
    </source>
</reference>
<dbReference type="Gene3D" id="3.40.930.10">
    <property type="entry name" value="Mannitol-specific EII, Chain A"/>
    <property type="match status" value="1"/>
</dbReference>
<dbReference type="GO" id="GO:0006355">
    <property type="term" value="P:regulation of DNA-templated transcription"/>
    <property type="evidence" value="ECO:0007669"/>
    <property type="project" value="InterPro"/>
</dbReference>
<evidence type="ECO:0000256" key="2">
    <source>
        <dbReference type="ARBA" id="ARBA00023015"/>
    </source>
</evidence>
<dbReference type="AlphaFoldDB" id="A0AAP2XW87"/>
<dbReference type="GO" id="GO:0009401">
    <property type="term" value="P:phosphoenolpyruvate-dependent sugar phosphotransferase system"/>
    <property type="evidence" value="ECO:0007669"/>
    <property type="project" value="InterPro"/>
</dbReference>
<dbReference type="InterPro" id="IPR013011">
    <property type="entry name" value="PTS_EIIB_2"/>
</dbReference>
<evidence type="ECO:0000256" key="3">
    <source>
        <dbReference type="ARBA" id="ARBA00023159"/>
    </source>
</evidence>
<evidence type="ECO:0000259" key="7">
    <source>
        <dbReference type="PROSITE" id="PS51372"/>
    </source>
</evidence>
<dbReference type="PROSITE" id="PS51094">
    <property type="entry name" value="PTS_EIIA_TYPE_2"/>
    <property type="match status" value="1"/>
</dbReference>
<protein>
    <submittedName>
        <fullName evidence="8">BglG family transcription antiterminator</fullName>
    </submittedName>
</protein>
<dbReference type="InterPro" id="IPR036388">
    <property type="entry name" value="WH-like_DNA-bd_sf"/>
</dbReference>
<dbReference type="Pfam" id="PF00874">
    <property type="entry name" value="PRD"/>
    <property type="match status" value="1"/>
</dbReference>
<name>A0AAP2XW87_CLOIN</name>
<evidence type="ECO:0000259" key="5">
    <source>
        <dbReference type="PROSITE" id="PS51094"/>
    </source>
</evidence>
<keyword evidence="1" id="KW-0677">Repeat</keyword>
<dbReference type="InterPro" id="IPR050661">
    <property type="entry name" value="BglG_antiterminators"/>
</dbReference>
<dbReference type="InterPro" id="IPR036634">
    <property type="entry name" value="PRD_sf"/>
</dbReference>
<evidence type="ECO:0000256" key="4">
    <source>
        <dbReference type="ARBA" id="ARBA00023163"/>
    </source>
</evidence>
<evidence type="ECO:0000259" key="6">
    <source>
        <dbReference type="PROSITE" id="PS51099"/>
    </source>
</evidence>
<dbReference type="InterPro" id="IPR016152">
    <property type="entry name" value="PTrfase/Anion_transptr"/>
</dbReference>
<dbReference type="Gene3D" id="3.40.50.2300">
    <property type="match status" value="1"/>
</dbReference>
<dbReference type="InterPro" id="IPR007737">
    <property type="entry name" value="Mga_HTH"/>
</dbReference>
<keyword evidence="3" id="KW-0010">Activator</keyword>
<evidence type="ECO:0000313" key="9">
    <source>
        <dbReference type="Proteomes" id="UP001203972"/>
    </source>
</evidence>
<dbReference type="PANTHER" id="PTHR30185">
    <property type="entry name" value="CRYPTIC BETA-GLUCOSIDE BGL OPERON ANTITERMINATOR"/>
    <property type="match status" value="1"/>
</dbReference>
<dbReference type="Pfam" id="PF00359">
    <property type="entry name" value="PTS_EIIA_2"/>
    <property type="match status" value="1"/>
</dbReference>
<gene>
    <name evidence="8" type="ORF">MKC95_16955</name>
</gene>
<evidence type="ECO:0000313" key="8">
    <source>
        <dbReference type="EMBL" id="MCR0234461.1"/>
    </source>
</evidence>